<protein>
    <submittedName>
        <fullName evidence="2">Uncharacterized protein</fullName>
    </submittedName>
</protein>
<dbReference type="EMBL" id="CP013266">
    <property type="protein sequence ID" value="ALR23091.1"/>
    <property type="molecule type" value="Genomic_DNA"/>
</dbReference>
<evidence type="ECO:0000313" key="2">
    <source>
        <dbReference type="EMBL" id="ALR23091.1"/>
    </source>
</evidence>
<dbReference type="OrthoDB" id="7467461at2"/>
<dbReference type="RefSeq" id="WP_017980870.1">
    <property type="nucleotide sequence ID" value="NZ_CP013266.1"/>
</dbReference>
<sequence length="347" mass="38921">MDFTLRQSTVPADSVVDELRAEGISYEDIRTALDLQATQRQSGVPVLPLRVICGLEQHKSTSSNVLLNATRAIVGTPKGGRPTGGLHITRRKIWANSVRTESAEEADFAQRLGNDLRKRLYVAGELTFNLGRKLASEARAGLRTLTEREEALVQFTQSCQRVLTAMLRREQGRKGWLTPDYEAIMSWTGLSRSTVHRSLGILKAIGLVDWIRRFIYSRDDTNGARSEQTSNLYRFALPQWLAKLIGLHVPIPDDEEVRRETVLEDHAAMLANTSGGERRRLMPEDPKARTDLANAAFRLDQRQRLELAARECQKNTAPLRKSIYSKKGEAESAWTADTFSPDGPRLA</sequence>
<evidence type="ECO:0000313" key="3">
    <source>
        <dbReference type="Proteomes" id="UP000056968"/>
    </source>
</evidence>
<evidence type="ECO:0000256" key="1">
    <source>
        <dbReference type="SAM" id="MobiDB-lite"/>
    </source>
</evidence>
<dbReference type="KEGG" id="sbd:ATN00_21620"/>
<name>A0A0S3F5Z0_9SPHN</name>
<organism evidence="2 3">
    <name type="scientific">Sphingobium baderi</name>
    <dbReference type="NCBI Taxonomy" id="1332080"/>
    <lineage>
        <taxon>Bacteria</taxon>
        <taxon>Pseudomonadati</taxon>
        <taxon>Pseudomonadota</taxon>
        <taxon>Alphaproteobacteria</taxon>
        <taxon>Sphingomonadales</taxon>
        <taxon>Sphingomonadaceae</taxon>
        <taxon>Sphingobium</taxon>
    </lineage>
</organism>
<accession>A0A0S3F5Z0</accession>
<keyword evidence="3" id="KW-1185">Reference proteome</keyword>
<dbReference type="Proteomes" id="UP000056968">
    <property type="component" value="Plasmid pDE2"/>
</dbReference>
<proteinExistence type="predicted"/>
<geneLocation type="plasmid" evidence="2 3">
    <name>pDE2</name>
</geneLocation>
<gene>
    <name evidence="2" type="ORF">ATN00_21620</name>
</gene>
<dbReference type="AlphaFoldDB" id="A0A0S3F5Z0"/>
<feature type="region of interest" description="Disordered" evidence="1">
    <location>
        <begin position="323"/>
        <end position="347"/>
    </location>
</feature>
<keyword evidence="2" id="KW-0614">Plasmid</keyword>
<reference evidence="2 3" key="1">
    <citation type="submission" date="2015-11" db="EMBL/GenBank/DDBJ databases">
        <title>A Two-component Flavoprotein Monooxygenase System MeaXY Responsible for para-Hydroxylation of 2-Methyl-6-ethylaniline and 2,6-Diethylaniline in Sphingobium baderi DE-13.</title>
        <authorList>
            <person name="Cheng M."/>
            <person name="Meng Q."/>
            <person name="Yang Y."/>
            <person name="Chu C."/>
            <person name="Yan X."/>
            <person name="He J."/>
            <person name="Li S."/>
        </authorList>
    </citation>
    <scope>NUCLEOTIDE SEQUENCE [LARGE SCALE GENOMIC DNA]</scope>
    <source>
        <strain evidence="2 3">DE-13</strain>
        <plasmid evidence="3">Plasmid pDE2</plasmid>
    </source>
</reference>